<keyword evidence="3" id="KW-1185">Reference proteome</keyword>
<keyword evidence="1" id="KW-0732">Signal</keyword>
<dbReference type="AlphaFoldDB" id="A0A9X2NPB3"/>
<reference evidence="2" key="1">
    <citation type="submission" date="2022-06" db="EMBL/GenBank/DDBJ databases">
        <title>Amycolatopsis iheyaensis sp. nov., a new species of the genus Amycolatopsis isolated from soil in Iheya island, Japan.</title>
        <authorList>
            <person name="Ngamcharungchit C."/>
            <person name="Kanto H."/>
            <person name="Take A."/>
            <person name="Intra B."/>
            <person name="Matsumoto A."/>
            <person name="Panbangred W."/>
            <person name="Inahashi Y."/>
        </authorList>
    </citation>
    <scope>NUCLEOTIDE SEQUENCE</scope>
    <source>
        <strain evidence="2">OK19-0408</strain>
    </source>
</reference>
<feature type="chain" id="PRO_5040926230" evidence="1">
    <location>
        <begin position="27"/>
        <end position="120"/>
    </location>
</feature>
<dbReference type="Proteomes" id="UP001144096">
    <property type="component" value="Unassembled WGS sequence"/>
</dbReference>
<dbReference type="RefSeq" id="WP_257927179.1">
    <property type="nucleotide sequence ID" value="NZ_JAMXQV010000050.1"/>
</dbReference>
<gene>
    <name evidence="2" type="ORF">M8542_48200</name>
</gene>
<evidence type="ECO:0000313" key="3">
    <source>
        <dbReference type="Proteomes" id="UP001144096"/>
    </source>
</evidence>
<dbReference type="EMBL" id="JAMXQV010000050">
    <property type="protein sequence ID" value="MCR6490609.1"/>
    <property type="molecule type" value="Genomic_DNA"/>
</dbReference>
<proteinExistence type="predicted"/>
<name>A0A9X2NPB3_9PSEU</name>
<dbReference type="Pfam" id="PF03995">
    <property type="entry name" value="Inhibitor_I36"/>
    <property type="match status" value="1"/>
</dbReference>
<feature type="signal peptide" evidence="1">
    <location>
        <begin position="1"/>
        <end position="26"/>
    </location>
</feature>
<protein>
    <submittedName>
        <fullName evidence="2">Peptidase inhibitor family I36 protein</fullName>
    </submittedName>
</protein>
<evidence type="ECO:0000313" key="2">
    <source>
        <dbReference type="EMBL" id="MCR6490609.1"/>
    </source>
</evidence>
<evidence type="ECO:0000256" key="1">
    <source>
        <dbReference type="SAM" id="SignalP"/>
    </source>
</evidence>
<sequence>MHKALKRTGSVVGAALLALVATTAAAGVAEASYDSCPYGKVCLFTGADGSGSRWVAPDCGMEALPSGIANRAVSARTYGNSIDMYYSTVVPSLVYVESVGQFYTKNLQHPGQADTIFVNC</sequence>
<comment type="caution">
    <text evidence="2">The sequence shown here is derived from an EMBL/GenBank/DDBJ whole genome shotgun (WGS) entry which is preliminary data.</text>
</comment>
<accession>A0A9X2NPB3</accession>
<organism evidence="2 3">
    <name type="scientific">Amycolatopsis iheyensis</name>
    <dbReference type="NCBI Taxonomy" id="2945988"/>
    <lineage>
        <taxon>Bacteria</taxon>
        <taxon>Bacillati</taxon>
        <taxon>Actinomycetota</taxon>
        <taxon>Actinomycetes</taxon>
        <taxon>Pseudonocardiales</taxon>
        <taxon>Pseudonocardiaceae</taxon>
        <taxon>Amycolatopsis</taxon>
    </lineage>
</organism>